<dbReference type="EMBL" id="FOYM01000007">
    <property type="protein sequence ID" value="SFR02092.1"/>
    <property type="molecule type" value="Genomic_DNA"/>
</dbReference>
<dbReference type="PRINTS" id="PR01590">
    <property type="entry name" value="HTHFIS"/>
</dbReference>
<dbReference type="InterPro" id="IPR027417">
    <property type="entry name" value="P-loop_NTPase"/>
</dbReference>
<dbReference type="PROSITE" id="PS00676">
    <property type="entry name" value="SIGMA54_INTERACT_2"/>
    <property type="match status" value="1"/>
</dbReference>
<dbReference type="InterPro" id="IPR003593">
    <property type="entry name" value="AAA+_ATPase"/>
</dbReference>
<dbReference type="PROSITE" id="PS50045">
    <property type="entry name" value="SIGMA54_INTERACT_4"/>
    <property type="match status" value="1"/>
</dbReference>
<accession>A0A1I6D9U9</accession>
<feature type="domain" description="Sigma-54 factor interaction" evidence="6">
    <location>
        <begin position="159"/>
        <end position="389"/>
    </location>
</feature>
<dbReference type="AlphaFoldDB" id="A0A1I6D9U9"/>
<dbReference type="PANTHER" id="PTHR32071">
    <property type="entry name" value="TRANSCRIPTIONAL REGULATORY PROTEIN"/>
    <property type="match status" value="1"/>
</dbReference>
<dbReference type="InterPro" id="IPR002078">
    <property type="entry name" value="Sigma_54_int"/>
</dbReference>
<evidence type="ECO:0000256" key="4">
    <source>
        <dbReference type="ARBA" id="ARBA00023125"/>
    </source>
</evidence>
<dbReference type="SUPFAM" id="SSF52540">
    <property type="entry name" value="P-loop containing nucleoside triphosphate hydrolases"/>
    <property type="match status" value="1"/>
</dbReference>
<dbReference type="Gene3D" id="3.40.50.300">
    <property type="entry name" value="P-loop containing nucleotide triphosphate hydrolases"/>
    <property type="match status" value="1"/>
</dbReference>
<dbReference type="InterPro" id="IPR000014">
    <property type="entry name" value="PAS"/>
</dbReference>
<keyword evidence="1" id="KW-0547">Nucleotide-binding</keyword>
<evidence type="ECO:0000256" key="3">
    <source>
        <dbReference type="ARBA" id="ARBA00023015"/>
    </source>
</evidence>
<dbReference type="STRING" id="39060.SAMN05660706_107118"/>
<dbReference type="SMART" id="SM00382">
    <property type="entry name" value="AAA"/>
    <property type="match status" value="1"/>
</dbReference>
<keyword evidence="3" id="KW-0805">Transcription regulation</keyword>
<protein>
    <submittedName>
        <fullName evidence="7">PAS domain S-box-containing protein</fullName>
    </submittedName>
</protein>
<reference evidence="8" key="1">
    <citation type="submission" date="2016-10" db="EMBL/GenBank/DDBJ databases">
        <authorList>
            <person name="Varghese N."/>
            <person name="Submissions S."/>
        </authorList>
    </citation>
    <scope>NUCLEOTIDE SEQUENCE [LARGE SCALE GENOMIC DNA]</scope>
    <source>
        <strain evidence="8">DSM 3669</strain>
    </source>
</reference>
<dbReference type="CDD" id="cd00009">
    <property type="entry name" value="AAA"/>
    <property type="match status" value="1"/>
</dbReference>
<dbReference type="OrthoDB" id="9765164at2"/>
<dbReference type="SUPFAM" id="SSF46689">
    <property type="entry name" value="Homeodomain-like"/>
    <property type="match status" value="1"/>
</dbReference>
<organism evidence="7 8">
    <name type="scientific">Desulfoscipio geothermicus DSM 3669</name>
    <dbReference type="NCBI Taxonomy" id="1121426"/>
    <lineage>
        <taxon>Bacteria</taxon>
        <taxon>Bacillati</taxon>
        <taxon>Bacillota</taxon>
        <taxon>Clostridia</taxon>
        <taxon>Eubacteriales</taxon>
        <taxon>Desulfallaceae</taxon>
        <taxon>Desulfoscipio</taxon>
    </lineage>
</organism>
<dbReference type="PROSITE" id="PS00675">
    <property type="entry name" value="SIGMA54_INTERACT_1"/>
    <property type="match status" value="1"/>
</dbReference>
<dbReference type="GO" id="GO:0005524">
    <property type="term" value="F:ATP binding"/>
    <property type="evidence" value="ECO:0007669"/>
    <property type="project" value="UniProtKB-KW"/>
</dbReference>
<dbReference type="PROSITE" id="PS00688">
    <property type="entry name" value="SIGMA54_INTERACT_3"/>
    <property type="match status" value="1"/>
</dbReference>
<dbReference type="Pfam" id="PF00158">
    <property type="entry name" value="Sigma54_activat"/>
    <property type="match status" value="1"/>
</dbReference>
<dbReference type="InterPro" id="IPR025943">
    <property type="entry name" value="Sigma_54_int_dom_ATP-bd_2"/>
</dbReference>
<dbReference type="GO" id="GO:0043565">
    <property type="term" value="F:sequence-specific DNA binding"/>
    <property type="evidence" value="ECO:0007669"/>
    <property type="project" value="InterPro"/>
</dbReference>
<dbReference type="Gene3D" id="3.30.450.20">
    <property type="entry name" value="PAS domain"/>
    <property type="match status" value="1"/>
</dbReference>
<dbReference type="Gene3D" id="1.10.10.60">
    <property type="entry name" value="Homeodomain-like"/>
    <property type="match status" value="1"/>
</dbReference>
<evidence type="ECO:0000256" key="5">
    <source>
        <dbReference type="ARBA" id="ARBA00023163"/>
    </source>
</evidence>
<keyword evidence="5" id="KW-0804">Transcription</keyword>
<keyword evidence="8" id="KW-1185">Reference proteome</keyword>
<dbReference type="InterPro" id="IPR009057">
    <property type="entry name" value="Homeodomain-like_sf"/>
</dbReference>
<gene>
    <name evidence="7" type="ORF">SAMN05660706_107118</name>
</gene>
<dbReference type="GO" id="GO:0006355">
    <property type="term" value="P:regulation of DNA-templated transcription"/>
    <property type="evidence" value="ECO:0007669"/>
    <property type="project" value="InterPro"/>
</dbReference>
<dbReference type="InterPro" id="IPR058031">
    <property type="entry name" value="AAA_lid_NorR"/>
</dbReference>
<proteinExistence type="predicted"/>
<dbReference type="InterPro" id="IPR025662">
    <property type="entry name" value="Sigma_54_int_dom_ATP-bd_1"/>
</dbReference>
<dbReference type="Proteomes" id="UP000199584">
    <property type="component" value="Unassembled WGS sequence"/>
</dbReference>
<dbReference type="Gene3D" id="1.10.8.60">
    <property type="match status" value="1"/>
</dbReference>
<dbReference type="PANTHER" id="PTHR32071:SF57">
    <property type="entry name" value="C4-DICARBOXYLATE TRANSPORT TRANSCRIPTIONAL REGULATORY PROTEIN DCTD"/>
    <property type="match status" value="1"/>
</dbReference>
<dbReference type="InterPro" id="IPR025944">
    <property type="entry name" value="Sigma_54_int_dom_CS"/>
</dbReference>
<sequence>MLYPETTDVSADKACNMDYSAEKILNTIFENSNEGLLVIGENGVIQQVNTTLAAAFKTYPDKLIGRRLADICKNSGLRRLLKVVQNGAPEFGKIDTIDGRSFWGDYIPIKENGRIQGALAKLIFLNPERDMVSGEDGIRRKKQPASRGGLNVIFTVDNIIGNSPQMIDLKETLLKVAPRNSNILITGESGTGKELFAQAIHAASLRRSGPFIKINCAAIPETLLESEFFGYEEGAFTGGKKGGQVGKLELANGGTVFLDEIGDLSFALQAKLLRFIQQKEIQKLGGGEVKVSDVRVVAATNVNLEHMVKYKKFREDLYYRLNVVNLTIPPLRERREDIIDLAHSFIKKFNRLFGLRVTGMTPEVEAAFQKYSWPGNVRELENTIERAFNVLDGNTICQAHLPQHIADIFEEDDSSRGLDNIHQQEKGFTLSFNEGQTLSEIMNQTEKMVILQTLMNSKGNKARAAQLLGISRPGLYKKLVKYNLT</sequence>
<evidence type="ECO:0000256" key="1">
    <source>
        <dbReference type="ARBA" id="ARBA00022741"/>
    </source>
</evidence>
<keyword evidence="4" id="KW-0238">DNA-binding</keyword>
<evidence type="ECO:0000313" key="8">
    <source>
        <dbReference type="Proteomes" id="UP000199584"/>
    </source>
</evidence>
<evidence type="ECO:0000259" key="6">
    <source>
        <dbReference type="PROSITE" id="PS50045"/>
    </source>
</evidence>
<dbReference type="Pfam" id="PF25601">
    <property type="entry name" value="AAA_lid_14"/>
    <property type="match status" value="1"/>
</dbReference>
<name>A0A1I6D9U9_9FIRM</name>
<dbReference type="Pfam" id="PF02954">
    <property type="entry name" value="HTH_8"/>
    <property type="match status" value="1"/>
</dbReference>
<dbReference type="InterPro" id="IPR002197">
    <property type="entry name" value="HTH_Fis"/>
</dbReference>
<dbReference type="SUPFAM" id="SSF55785">
    <property type="entry name" value="PYP-like sensor domain (PAS domain)"/>
    <property type="match status" value="1"/>
</dbReference>
<keyword evidence="2" id="KW-0067">ATP-binding</keyword>
<dbReference type="FunFam" id="3.40.50.300:FF:000006">
    <property type="entry name" value="DNA-binding transcriptional regulator NtrC"/>
    <property type="match status" value="1"/>
</dbReference>
<dbReference type="NCBIfam" id="TIGR00229">
    <property type="entry name" value="sensory_box"/>
    <property type="match status" value="1"/>
</dbReference>
<evidence type="ECO:0000256" key="2">
    <source>
        <dbReference type="ARBA" id="ARBA00022840"/>
    </source>
</evidence>
<dbReference type="RefSeq" id="WP_131820611.1">
    <property type="nucleotide sequence ID" value="NZ_FOYM01000007.1"/>
</dbReference>
<evidence type="ECO:0000313" key="7">
    <source>
        <dbReference type="EMBL" id="SFR02092.1"/>
    </source>
</evidence>
<dbReference type="InterPro" id="IPR035965">
    <property type="entry name" value="PAS-like_dom_sf"/>
</dbReference>